<sequence>MQTHFSSYAGVPGIKVDRDLSQGTVFGEADLNRVLRKLKKVDRLANAISAVKEKSQQLNSTRAIPPLCVLAGRHCLYPHVLGSNYLPVSVHSHQGCVPMPGSNTYHAYQVEDVISRLLCTAAPKWASDGNKPESSDATTIGAQYGDGNETDSSDTITRGATAVSNGIKSSPSQSRMAVHNHTSIDDGVHEPRMRFKVPMCSENCVEKVRKEVFHVPGVVDIWADPLNSQVAVFGKVNPQQVLRKLRRVNKGSMYLGIQSLDLIKAVESGDAAKASEALAQPDVDVNCCEDTLDHLPPLLWAFQSKNRSIVRVLLADHRVDVNAANILGQRALHTHWDECVSEMLHSKREDIDWNATDKIGQTPLLFHARFGNDRIIRRLIQVKSVKLCARTIDGFTALHQVVEHRSQHETPFPDQISGGHSSTRCRIVRLMLEEVGRRRHDVVSFVDATDIIKRSALHYIAEEGCIEILNLLCMFSPNMNVNGVDFHGFTPLHLAVRNGHHAVVEQLLKLQFIDANVCATVNASNPDNLKPFEGPHHEMYRPNLFVKRPEEQRSRDLTPLHFAVMNRRMAVVRLLLEREEINIDAVDSEGRLTPLQYSVQNSLWEVAEMLLGKGNPFATLDYHGQCGVFEGLLHLATEHEEKTIAIQLLNTLGSRMNDFPDRSTKFTGNQSLSDQSRLLASAAVSNHFEIIKYIVKWQPEVNVNETSECAAIPDLVATPLHFAAVGGDVATVGGPKRGHVQAVQELLEHPNLDVNAQDNKKMTPLHYAAEARNVDMVKVLCQNERLRANEENSDGKTPLQIVVEANDFSENPNMKAIEKVLLERPEVKDFVDRLYRDRQVFVDAANALLVGAALIASVTFAGWLQPPLGYTPYYDFSQPFPAPPGAYESYAAIKQNPKVKAFWVFNSLSFFFAIATVLAGADAAMPSLDDAFIATVVKSVRRSLIVASILLVMSVVCVLGAFASGGFAVLPPLLKYDTSMIITVCVGGTVCMIILAKFLWKLAKASRVRLLKRAMKHCTLVEGGHCSPTCIGNGS</sequence>
<dbReference type="InterPro" id="IPR006121">
    <property type="entry name" value="HMA_dom"/>
</dbReference>
<dbReference type="SMART" id="SM00248">
    <property type="entry name" value="ANK"/>
    <property type="match status" value="11"/>
</dbReference>
<keyword evidence="8" id="KW-1185">Reference proteome</keyword>
<evidence type="ECO:0000313" key="8">
    <source>
        <dbReference type="Proteomes" id="UP001497522"/>
    </source>
</evidence>
<name>A0ABP1BB95_9BRYO</name>
<keyword evidence="2 3" id="KW-0040">ANK repeat</keyword>
<dbReference type="InterPro" id="IPR036770">
    <property type="entry name" value="Ankyrin_rpt-contain_sf"/>
</dbReference>
<feature type="repeat" description="ANK" evidence="3">
    <location>
        <begin position="487"/>
        <end position="509"/>
    </location>
</feature>
<keyword evidence="5" id="KW-1133">Transmembrane helix</keyword>
<feature type="transmembrane region" description="Helical" evidence="5">
    <location>
        <begin position="944"/>
        <end position="968"/>
    </location>
</feature>
<dbReference type="SUPFAM" id="SSF48403">
    <property type="entry name" value="Ankyrin repeat"/>
    <property type="match status" value="2"/>
</dbReference>
<evidence type="ECO:0000256" key="4">
    <source>
        <dbReference type="SAM" id="MobiDB-lite"/>
    </source>
</evidence>
<dbReference type="Gene3D" id="1.25.40.20">
    <property type="entry name" value="Ankyrin repeat-containing domain"/>
    <property type="match status" value="4"/>
</dbReference>
<keyword evidence="5" id="KW-0812">Transmembrane</keyword>
<evidence type="ECO:0000259" key="6">
    <source>
        <dbReference type="PROSITE" id="PS50846"/>
    </source>
</evidence>
<dbReference type="InterPro" id="IPR036163">
    <property type="entry name" value="HMA_dom_sf"/>
</dbReference>
<feature type="domain" description="HMA" evidence="6">
    <location>
        <begin position="190"/>
        <end position="253"/>
    </location>
</feature>
<dbReference type="Pfam" id="PF13962">
    <property type="entry name" value="PGG"/>
    <property type="match status" value="1"/>
</dbReference>
<dbReference type="Gene3D" id="3.30.70.100">
    <property type="match status" value="1"/>
</dbReference>
<proteinExistence type="predicted"/>
<dbReference type="SUPFAM" id="SSF55008">
    <property type="entry name" value="HMA, heavy metal-associated domain"/>
    <property type="match status" value="1"/>
</dbReference>
<dbReference type="PROSITE" id="PS50297">
    <property type="entry name" value="ANK_REP_REGION"/>
    <property type="match status" value="2"/>
</dbReference>
<gene>
    <name evidence="7" type="ORF">CSSPJE1EN2_LOCUS14839</name>
</gene>
<dbReference type="Proteomes" id="UP001497522">
    <property type="component" value="Chromosome 2"/>
</dbReference>
<evidence type="ECO:0000256" key="1">
    <source>
        <dbReference type="ARBA" id="ARBA00022737"/>
    </source>
</evidence>
<dbReference type="PANTHER" id="PTHR24198">
    <property type="entry name" value="ANKYRIN REPEAT AND PROTEIN KINASE DOMAIN-CONTAINING PROTEIN"/>
    <property type="match status" value="1"/>
</dbReference>
<dbReference type="InterPro" id="IPR002110">
    <property type="entry name" value="Ankyrin_rpt"/>
</dbReference>
<evidence type="ECO:0000256" key="5">
    <source>
        <dbReference type="SAM" id="Phobius"/>
    </source>
</evidence>
<evidence type="ECO:0000313" key="7">
    <source>
        <dbReference type="EMBL" id="CAK9872242.1"/>
    </source>
</evidence>
<protein>
    <recommendedName>
        <fullName evidence="6">HMA domain-containing protein</fullName>
    </recommendedName>
</protein>
<feature type="compositionally biased region" description="Polar residues" evidence="4">
    <location>
        <begin position="153"/>
        <end position="175"/>
    </location>
</feature>
<keyword evidence="1" id="KW-0677">Repeat</keyword>
<dbReference type="Pfam" id="PF13857">
    <property type="entry name" value="Ank_5"/>
    <property type="match status" value="1"/>
</dbReference>
<feature type="region of interest" description="Disordered" evidence="4">
    <location>
        <begin position="125"/>
        <end position="185"/>
    </location>
</feature>
<dbReference type="Pfam" id="PF12796">
    <property type="entry name" value="Ank_2"/>
    <property type="match status" value="2"/>
</dbReference>
<dbReference type="EMBL" id="OZ023703">
    <property type="protein sequence ID" value="CAK9872242.1"/>
    <property type="molecule type" value="Genomic_DNA"/>
</dbReference>
<organism evidence="7 8">
    <name type="scientific">Sphagnum jensenii</name>
    <dbReference type="NCBI Taxonomy" id="128206"/>
    <lineage>
        <taxon>Eukaryota</taxon>
        <taxon>Viridiplantae</taxon>
        <taxon>Streptophyta</taxon>
        <taxon>Embryophyta</taxon>
        <taxon>Bryophyta</taxon>
        <taxon>Sphagnophytina</taxon>
        <taxon>Sphagnopsida</taxon>
        <taxon>Sphagnales</taxon>
        <taxon>Sphagnaceae</taxon>
        <taxon>Sphagnum</taxon>
    </lineage>
</organism>
<feature type="repeat" description="ANK" evidence="3">
    <location>
        <begin position="555"/>
        <end position="578"/>
    </location>
</feature>
<dbReference type="PROSITE" id="PS50088">
    <property type="entry name" value="ANK_REPEAT"/>
    <property type="match status" value="2"/>
</dbReference>
<evidence type="ECO:0000256" key="2">
    <source>
        <dbReference type="ARBA" id="ARBA00023043"/>
    </source>
</evidence>
<reference evidence="7 8" key="1">
    <citation type="submission" date="2024-03" db="EMBL/GenBank/DDBJ databases">
        <authorList>
            <consortium name="ELIXIR-Norway"/>
            <consortium name="Elixir Norway"/>
        </authorList>
    </citation>
    <scope>NUCLEOTIDE SEQUENCE [LARGE SCALE GENOMIC DNA]</scope>
</reference>
<dbReference type="InterPro" id="IPR026961">
    <property type="entry name" value="PGG_dom"/>
</dbReference>
<dbReference type="PANTHER" id="PTHR24198:SF165">
    <property type="entry name" value="ANKYRIN REPEAT-CONTAINING PROTEIN-RELATED"/>
    <property type="match status" value="1"/>
</dbReference>
<feature type="transmembrane region" description="Helical" evidence="5">
    <location>
        <begin position="901"/>
        <end position="923"/>
    </location>
</feature>
<feature type="transmembrane region" description="Helical" evidence="5">
    <location>
        <begin position="980"/>
        <end position="1000"/>
    </location>
</feature>
<evidence type="ECO:0000256" key="3">
    <source>
        <dbReference type="PROSITE-ProRule" id="PRU00023"/>
    </source>
</evidence>
<keyword evidence="5" id="KW-0472">Membrane</keyword>
<dbReference type="PROSITE" id="PS50846">
    <property type="entry name" value="HMA_2"/>
    <property type="match status" value="1"/>
</dbReference>
<accession>A0ABP1BB95</accession>